<comment type="caution">
    <text evidence="2">The sequence shown here is derived from an EMBL/GenBank/DDBJ whole genome shotgun (WGS) entry which is preliminary data.</text>
</comment>
<dbReference type="RefSeq" id="WP_133740399.1">
    <property type="nucleotide sequence ID" value="NZ_SNYN01000002.1"/>
</dbReference>
<evidence type="ECO:0000313" key="3">
    <source>
        <dbReference type="Proteomes" id="UP000295281"/>
    </source>
</evidence>
<feature type="transmembrane region" description="Helical" evidence="1">
    <location>
        <begin position="84"/>
        <end position="111"/>
    </location>
</feature>
<dbReference type="Proteomes" id="UP000295281">
    <property type="component" value="Unassembled WGS sequence"/>
</dbReference>
<evidence type="ECO:0000256" key="1">
    <source>
        <dbReference type="SAM" id="Phobius"/>
    </source>
</evidence>
<feature type="transmembrane region" description="Helical" evidence="1">
    <location>
        <begin position="7"/>
        <end position="28"/>
    </location>
</feature>
<sequence>MDRYFIFSLRVAAVMVILVGFFGQFVVIPVTAADEVVRFPPYEPYAAPYVAVAIAGVACVQVALVAVWMLLPMFRRDAAFSSRAFLWVDVIIGSTVVATLLAAGATAHLAVADIPFRNGAMEAVGTLGTAFVTTCVGVSFAMLLVLMRGLLRKATDLQTEMSEVV</sequence>
<keyword evidence="1" id="KW-0472">Membrane</keyword>
<keyword evidence="3" id="KW-1185">Reference proteome</keyword>
<evidence type="ECO:0000313" key="2">
    <source>
        <dbReference type="EMBL" id="TDQ54435.1"/>
    </source>
</evidence>
<dbReference type="Pfam" id="PF11188">
    <property type="entry name" value="DUF2975"/>
    <property type="match status" value="1"/>
</dbReference>
<reference evidence="2 3" key="1">
    <citation type="submission" date="2019-03" db="EMBL/GenBank/DDBJ databases">
        <title>Genomic Encyclopedia of Type Strains, Phase IV (KMG-IV): sequencing the most valuable type-strain genomes for metagenomic binning, comparative biology and taxonomic classification.</title>
        <authorList>
            <person name="Goeker M."/>
        </authorList>
    </citation>
    <scope>NUCLEOTIDE SEQUENCE [LARGE SCALE GENOMIC DNA]</scope>
    <source>
        <strain evidence="2 3">DSM 46770</strain>
    </source>
</reference>
<proteinExistence type="predicted"/>
<organism evidence="2 3">
    <name type="scientific">Actinorugispora endophytica</name>
    <dbReference type="NCBI Taxonomy" id="1605990"/>
    <lineage>
        <taxon>Bacteria</taxon>
        <taxon>Bacillati</taxon>
        <taxon>Actinomycetota</taxon>
        <taxon>Actinomycetes</taxon>
        <taxon>Streptosporangiales</taxon>
        <taxon>Nocardiopsidaceae</taxon>
        <taxon>Actinorugispora</taxon>
    </lineage>
</organism>
<accession>A0A4R6V6D9</accession>
<dbReference type="EMBL" id="SNYN01000002">
    <property type="protein sequence ID" value="TDQ54435.1"/>
    <property type="molecule type" value="Genomic_DNA"/>
</dbReference>
<gene>
    <name evidence="2" type="ORF">EV190_102269</name>
</gene>
<name>A0A4R6V6D9_9ACTN</name>
<keyword evidence="1" id="KW-1133">Transmembrane helix</keyword>
<keyword evidence="1" id="KW-0812">Transmembrane</keyword>
<feature type="transmembrane region" description="Helical" evidence="1">
    <location>
        <begin position="123"/>
        <end position="146"/>
    </location>
</feature>
<feature type="transmembrane region" description="Helical" evidence="1">
    <location>
        <begin position="48"/>
        <end position="72"/>
    </location>
</feature>
<protein>
    <submittedName>
        <fullName evidence="2">DUF2975 family protein</fullName>
    </submittedName>
</protein>
<dbReference type="InterPro" id="IPR021354">
    <property type="entry name" value="DUF2975"/>
</dbReference>
<dbReference type="AlphaFoldDB" id="A0A4R6V6D9"/>
<dbReference type="OrthoDB" id="3240470at2"/>